<dbReference type="GO" id="GO:0006269">
    <property type="term" value="P:DNA replication, synthesis of primer"/>
    <property type="evidence" value="ECO:0007669"/>
    <property type="project" value="UniProtKB-UniRule"/>
</dbReference>
<dbReference type="InterPro" id="IPR027417">
    <property type="entry name" value="P-loop_NTPase"/>
</dbReference>
<evidence type="ECO:0000313" key="15">
    <source>
        <dbReference type="EMBL" id="RMS00336.1"/>
    </source>
</evidence>
<dbReference type="EMBL" id="RBSH01000182">
    <property type="protein sequence ID" value="RMS00336.1"/>
    <property type="molecule type" value="Genomic_DNA"/>
</dbReference>
<accession>A0AB37QP03</accession>
<evidence type="ECO:0000256" key="7">
    <source>
        <dbReference type="ARBA" id="ARBA00022840"/>
    </source>
</evidence>
<evidence type="ECO:0000256" key="9">
    <source>
        <dbReference type="ARBA" id="ARBA00023235"/>
    </source>
</evidence>
<evidence type="ECO:0000313" key="16">
    <source>
        <dbReference type="Proteomes" id="UP000272613"/>
    </source>
</evidence>
<dbReference type="FunFam" id="1.10.860.10:FF:000001">
    <property type="entry name" value="Replicative DNA helicase"/>
    <property type="match status" value="1"/>
</dbReference>
<dbReference type="GO" id="GO:0043139">
    <property type="term" value="F:5'-3' DNA helicase activity"/>
    <property type="evidence" value="ECO:0007669"/>
    <property type="project" value="UniProtKB-EC"/>
</dbReference>
<evidence type="ECO:0000256" key="3">
    <source>
        <dbReference type="ARBA" id="ARBA00022705"/>
    </source>
</evidence>
<keyword evidence="6 13" id="KW-0347">Helicase</keyword>
<dbReference type="SUPFAM" id="SSF48024">
    <property type="entry name" value="N-terminal domain of DnaB helicase"/>
    <property type="match status" value="1"/>
</dbReference>
<proteinExistence type="inferred from homology"/>
<comment type="similarity">
    <text evidence="1 13">Belongs to the helicase family. DnaB subfamily.</text>
</comment>
<keyword evidence="4 13" id="KW-0547">Nucleotide-binding</keyword>
<feature type="domain" description="SF4 helicase" evidence="14">
    <location>
        <begin position="229"/>
        <end position="496"/>
    </location>
</feature>
<dbReference type="Proteomes" id="UP000272613">
    <property type="component" value="Unassembled WGS sequence"/>
</dbReference>
<dbReference type="GO" id="GO:0005524">
    <property type="term" value="F:ATP binding"/>
    <property type="evidence" value="ECO:0007669"/>
    <property type="project" value="UniProtKB-UniRule"/>
</dbReference>
<dbReference type="GO" id="GO:0016787">
    <property type="term" value="F:hydrolase activity"/>
    <property type="evidence" value="ECO:0007669"/>
    <property type="project" value="UniProtKB-KW"/>
</dbReference>
<dbReference type="PANTHER" id="PTHR30153:SF2">
    <property type="entry name" value="REPLICATIVE DNA HELICASE"/>
    <property type="match status" value="1"/>
</dbReference>
<protein>
    <recommendedName>
        <fullName evidence="12 13">Replicative DNA helicase</fullName>
        <ecNumber evidence="12 13">5.6.2.3</ecNumber>
    </recommendedName>
</protein>
<evidence type="ECO:0000256" key="6">
    <source>
        <dbReference type="ARBA" id="ARBA00022806"/>
    </source>
</evidence>
<dbReference type="NCBIfam" id="TIGR00665">
    <property type="entry name" value="DnaB"/>
    <property type="match status" value="1"/>
</dbReference>
<dbReference type="Gene3D" id="1.10.860.10">
    <property type="entry name" value="DNAb Helicase, Chain A"/>
    <property type="match status" value="1"/>
</dbReference>
<dbReference type="SUPFAM" id="SSF52540">
    <property type="entry name" value="P-loop containing nucleoside triphosphate hydrolases"/>
    <property type="match status" value="1"/>
</dbReference>
<evidence type="ECO:0000256" key="1">
    <source>
        <dbReference type="ARBA" id="ARBA00008428"/>
    </source>
</evidence>
<evidence type="ECO:0000256" key="2">
    <source>
        <dbReference type="ARBA" id="ARBA00022515"/>
    </source>
</evidence>
<keyword evidence="7 13" id="KW-0067">ATP-binding</keyword>
<reference evidence="15 16" key="1">
    <citation type="submission" date="2018-08" db="EMBL/GenBank/DDBJ databases">
        <title>Recombination of ecologically and evolutionarily significant loci maintains genetic cohesion in the Pseudomonas syringae species complex.</title>
        <authorList>
            <person name="Dillon M."/>
            <person name="Thakur S."/>
            <person name="Almeida R.N.D."/>
            <person name="Weir B.S."/>
            <person name="Guttman D.S."/>
        </authorList>
    </citation>
    <scope>NUCLEOTIDE SEQUENCE [LARGE SCALE GENOMIC DNA]</scope>
    <source>
        <strain evidence="15 16">ICMP 5019</strain>
    </source>
</reference>
<dbReference type="InterPro" id="IPR007694">
    <property type="entry name" value="DNA_helicase_DnaB-like_C"/>
</dbReference>
<evidence type="ECO:0000256" key="12">
    <source>
        <dbReference type="NCBIfam" id="TIGR00665"/>
    </source>
</evidence>
<dbReference type="Gene3D" id="3.40.50.300">
    <property type="entry name" value="P-loop containing nucleotide triphosphate hydrolases"/>
    <property type="match status" value="1"/>
</dbReference>
<keyword evidence="9" id="KW-0413">Isomerase</keyword>
<dbReference type="EC" id="5.6.2.3" evidence="12 13"/>
<evidence type="ECO:0000256" key="5">
    <source>
        <dbReference type="ARBA" id="ARBA00022801"/>
    </source>
</evidence>
<name>A0AB37QP03_9PSED</name>
<dbReference type="GO" id="GO:1990077">
    <property type="term" value="C:primosome complex"/>
    <property type="evidence" value="ECO:0007669"/>
    <property type="project" value="UniProtKB-UniRule"/>
</dbReference>
<dbReference type="InterPro" id="IPR036185">
    <property type="entry name" value="DNA_heli_DnaB-like_N_sf"/>
</dbReference>
<dbReference type="InterPro" id="IPR007692">
    <property type="entry name" value="DNA_helicase_DnaB"/>
</dbReference>
<keyword evidence="3 13" id="KW-0235">DNA replication</keyword>
<dbReference type="PROSITE" id="PS51199">
    <property type="entry name" value="SF4_HELICASE"/>
    <property type="match status" value="1"/>
</dbReference>
<dbReference type="Pfam" id="PF03796">
    <property type="entry name" value="DnaB_C"/>
    <property type="match status" value="1"/>
</dbReference>
<evidence type="ECO:0000256" key="13">
    <source>
        <dbReference type="RuleBase" id="RU362085"/>
    </source>
</evidence>
<dbReference type="InterPro" id="IPR016136">
    <property type="entry name" value="DNA_helicase_N/primase_C"/>
</dbReference>
<dbReference type="Pfam" id="PF00772">
    <property type="entry name" value="DnaB"/>
    <property type="match status" value="1"/>
</dbReference>
<comment type="catalytic activity">
    <reaction evidence="11 13">
        <text>ATP + H2O = ADP + phosphate + H(+)</text>
        <dbReference type="Rhea" id="RHEA:13065"/>
        <dbReference type="ChEBI" id="CHEBI:15377"/>
        <dbReference type="ChEBI" id="CHEBI:15378"/>
        <dbReference type="ChEBI" id="CHEBI:30616"/>
        <dbReference type="ChEBI" id="CHEBI:43474"/>
        <dbReference type="ChEBI" id="CHEBI:456216"/>
        <dbReference type="EC" id="5.6.2.3"/>
    </reaction>
</comment>
<keyword evidence="8 13" id="KW-0238">DNA-binding</keyword>
<comment type="function">
    <text evidence="10 13">The main replicative DNA helicase, it participates in initiation and elongation during chromosome replication. Travels ahead of the DNA replisome, separating dsDNA into templates for DNA synthesis. A processive ATP-dependent 5'-3' DNA helicase it has DNA-dependent ATPase activity.</text>
</comment>
<dbReference type="AlphaFoldDB" id="A0AB37QP03"/>
<evidence type="ECO:0000256" key="8">
    <source>
        <dbReference type="ARBA" id="ARBA00023125"/>
    </source>
</evidence>
<dbReference type="InterPro" id="IPR007693">
    <property type="entry name" value="DNA_helicase_DnaB-like_N"/>
</dbReference>
<gene>
    <name evidence="15" type="ORF">ALP74_100294</name>
</gene>
<dbReference type="GO" id="GO:0005829">
    <property type="term" value="C:cytosol"/>
    <property type="evidence" value="ECO:0007669"/>
    <property type="project" value="TreeGrafter"/>
</dbReference>
<sequence>MVWRHCRERINIGHDPVYRSCPLSLCHPHSATPRIKVAMNDISAPEQYDLQTAALKVPPHSIEAEQAVLGGLMLDNNAWERVLDQVSDGDFYRHDHRLIFRAIARLADQNSPIDVVTLAEQLDKEGQTSQVGGLGYLSELAKNTPSVANIKAYAQIVRARATLRQLIGISTEIADSAFNPEGRTAEEILDEAERQIFQIAEARPKTGGPVSVNDLLTKAIDRIDTLFNSDNAITGLSTGYTDLDEKTSGLQPSDLIIVAGRPSMGKTTFAMNLVENAVLRSDKVVLVYSLEMPGESLIMRMLSSLGRIDQTKVRAGRLEDDDWPRLTSAVNLLNDRKLFIDDTAGISPSEMRARTRRIVREHGDIAMIMIDYLQLMQIPGSSGDNRTNEISEISRSLKALAKEFNCPVIALSQLNRSLEQRPNKRPINSDLRESGAIEQDADVIMFVYRDEVYHPETEHKGIAEIIIGKQRNGPIGTTRLAFIGKYTRFENLAPGSYNFDED</sequence>
<evidence type="ECO:0000259" key="14">
    <source>
        <dbReference type="PROSITE" id="PS51199"/>
    </source>
</evidence>
<dbReference type="GO" id="GO:0003677">
    <property type="term" value="F:DNA binding"/>
    <property type="evidence" value="ECO:0007669"/>
    <property type="project" value="UniProtKB-UniRule"/>
</dbReference>
<keyword evidence="2 13" id="KW-0639">Primosome</keyword>
<comment type="caution">
    <text evidence="15">The sequence shown here is derived from an EMBL/GenBank/DDBJ whole genome shotgun (WGS) entry which is preliminary data.</text>
</comment>
<dbReference type="NCBIfam" id="NF004384">
    <property type="entry name" value="PRK05748.1"/>
    <property type="match status" value="1"/>
</dbReference>
<dbReference type="FunFam" id="3.40.50.300:FF:000076">
    <property type="entry name" value="Replicative DNA helicase"/>
    <property type="match status" value="1"/>
</dbReference>
<keyword evidence="5 13" id="KW-0378">Hydrolase</keyword>
<evidence type="ECO:0000256" key="4">
    <source>
        <dbReference type="ARBA" id="ARBA00022741"/>
    </source>
</evidence>
<evidence type="ECO:0000256" key="10">
    <source>
        <dbReference type="ARBA" id="ARBA00044932"/>
    </source>
</evidence>
<dbReference type="GO" id="GO:0042802">
    <property type="term" value="F:identical protein binding"/>
    <property type="evidence" value="ECO:0007669"/>
    <property type="project" value="UniProtKB-ARBA"/>
</dbReference>
<organism evidence="15 16">
    <name type="scientific">Pseudomonas coronafaciens pv. garcae</name>
    <dbReference type="NCBI Taxonomy" id="251653"/>
    <lineage>
        <taxon>Bacteria</taxon>
        <taxon>Pseudomonadati</taxon>
        <taxon>Pseudomonadota</taxon>
        <taxon>Gammaproteobacteria</taxon>
        <taxon>Pseudomonadales</taxon>
        <taxon>Pseudomonadaceae</taxon>
        <taxon>Pseudomonas</taxon>
        <taxon>Pseudomonas coronafaciens</taxon>
    </lineage>
</organism>
<dbReference type="CDD" id="cd00984">
    <property type="entry name" value="DnaB_C"/>
    <property type="match status" value="1"/>
</dbReference>
<evidence type="ECO:0000256" key="11">
    <source>
        <dbReference type="ARBA" id="ARBA00048954"/>
    </source>
</evidence>
<dbReference type="PANTHER" id="PTHR30153">
    <property type="entry name" value="REPLICATIVE DNA HELICASE DNAB"/>
    <property type="match status" value="1"/>
</dbReference>